<dbReference type="RefSeq" id="WP_060940758.1">
    <property type="nucleotide sequence ID" value="NZ_KQ957255.1"/>
</dbReference>
<sequence length="345" mass="39601">MHNYLASIVILAAIGTVSAFAQDEKKVDRTPHIHGTVRGKYEYQPEDKKGRFEVRTARLSIDGKVTNWVSYKAEIDLADEGKIKMLDAYTRLSPFSKFDFTIGQMRVPFTIDAHRSPHQQYFANRSFIAKQVGNVRDVGATVGYTFNVGFPIRLEAGIFNGSGLTNQKDFWTNNINYSAKAQIFFPHGFNLTLSTQKIKPDNISVMMYDAGAYYHAHNWHVELEYLYKHYDHGAFHPVHSVDAFVNYDIPLRNKFFSKVSPLVRYDFMNDHSDGIRYLDGKENESGAMRITDYKRSRVTAGATLSIAKPFVSDIRLNYEKYFYSNDGIPKPSEKDKFVIEVMTRF</sequence>
<dbReference type="EMBL" id="LRQG01000108">
    <property type="protein sequence ID" value="KXA38659.1"/>
    <property type="molecule type" value="Genomic_DNA"/>
</dbReference>
<dbReference type="Proteomes" id="UP000070533">
    <property type="component" value="Unassembled WGS sequence"/>
</dbReference>
<reference evidence="3" key="1">
    <citation type="submission" date="2016-01" db="EMBL/GenBank/DDBJ databases">
        <authorList>
            <person name="Mitreva M."/>
            <person name="Pepin K.H."/>
            <person name="Mihindukulasuriya K.A."/>
            <person name="Fulton R."/>
            <person name="Fronick C."/>
            <person name="O'Laughlin M."/>
            <person name="Miner T."/>
            <person name="Herter B."/>
            <person name="Rosa B.A."/>
            <person name="Cordes M."/>
            <person name="Tomlinson C."/>
            <person name="Wollam A."/>
            <person name="Palsikar V.B."/>
            <person name="Mardis E.R."/>
            <person name="Wilson R.K."/>
        </authorList>
    </citation>
    <scope>NUCLEOTIDE SEQUENCE [LARGE SCALE GENOMIC DNA]</scope>
    <source>
        <strain evidence="3">MJR7716</strain>
    </source>
</reference>
<evidence type="ECO:0000256" key="1">
    <source>
        <dbReference type="SAM" id="SignalP"/>
    </source>
</evidence>
<comment type="caution">
    <text evidence="2">The sequence shown here is derived from an EMBL/GenBank/DDBJ whole genome shotgun (WGS) entry which is preliminary data.</text>
</comment>
<protein>
    <submittedName>
        <fullName evidence="2">Phosphate-selective porin O and P</fullName>
    </submittedName>
</protein>
<keyword evidence="1" id="KW-0732">Signal</keyword>
<accession>A0A133Q722</accession>
<organism evidence="2 3">
    <name type="scientific">Prevotella corporis</name>
    <dbReference type="NCBI Taxonomy" id="28128"/>
    <lineage>
        <taxon>Bacteria</taxon>
        <taxon>Pseudomonadati</taxon>
        <taxon>Bacteroidota</taxon>
        <taxon>Bacteroidia</taxon>
        <taxon>Bacteroidales</taxon>
        <taxon>Prevotellaceae</taxon>
        <taxon>Prevotella</taxon>
    </lineage>
</organism>
<dbReference type="eggNOG" id="COG3746">
    <property type="taxonomic scope" value="Bacteria"/>
</dbReference>
<dbReference type="PATRIC" id="fig|28128.5.peg.1550"/>
<dbReference type="STRING" id="28128.HMPREF3226_01515"/>
<keyword evidence="3" id="KW-1185">Reference proteome</keyword>
<gene>
    <name evidence="2" type="ORF">HMPREF3226_01515</name>
</gene>
<dbReference type="Pfam" id="PF07396">
    <property type="entry name" value="Porin_O_P"/>
    <property type="match status" value="1"/>
</dbReference>
<evidence type="ECO:0000313" key="2">
    <source>
        <dbReference type="EMBL" id="KXA38659.1"/>
    </source>
</evidence>
<proteinExistence type="predicted"/>
<dbReference type="InterPro" id="IPR023614">
    <property type="entry name" value="Porin_dom_sf"/>
</dbReference>
<evidence type="ECO:0000313" key="3">
    <source>
        <dbReference type="Proteomes" id="UP000070533"/>
    </source>
</evidence>
<dbReference type="OrthoDB" id="1004895at2"/>
<feature type="chain" id="PRO_5007458691" evidence="1">
    <location>
        <begin position="22"/>
        <end position="345"/>
    </location>
</feature>
<dbReference type="InterPro" id="IPR010870">
    <property type="entry name" value="Porin_O/P"/>
</dbReference>
<name>A0A133Q722_9BACT</name>
<dbReference type="SUPFAM" id="SSF56935">
    <property type="entry name" value="Porins"/>
    <property type="match status" value="1"/>
</dbReference>
<dbReference type="AlphaFoldDB" id="A0A133Q722"/>
<feature type="signal peptide" evidence="1">
    <location>
        <begin position="1"/>
        <end position="21"/>
    </location>
</feature>
<dbReference type="Gene3D" id="2.40.160.10">
    <property type="entry name" value="Porin"/>
    <property type="match status" value="1"/>
</dbReference>